<reference evidence="1 2" key="1">
    <citation type="submission" date="2023-10" db="EMBL/GenBank/DDBJ databases">
        <title>Development of a sustainable strategy for remediation of hydrocarbon-contaminated territories based on the waste exchange concept.</title>
        <authorList>
            <person name="Krivoruchko A."/>
        </authorList>
    </citation>
    <scope>NUCLEOTIDE SEQUENCE [LARGE SCALE GENOMIC DNA]</scope>
    <source>
        <strain evidence="1 2">IEGM 1322</strain>
    </source>
</reference>
<accession>A0ABU4AWA7</accession>
<protein>
    <submittedName>
        <fullName evidence="1">Uncharacterized protein</fullName>
    </submittedName>
</protein>
<dbReference type="RefSeq" id="WP_317547961.1">
    <property type="nucleotide sequence ID" value="NZ_JAWLKE010000003.1"/>
</dbReference>
<dbReference type="Proteomes" id="UP001185899">
    <property type="component" value="Unassembled WGS sequence"/>
</dbReference>
<proteinExistence type="predicted"/>
<comment type="caution">
    <text evidence="1">The sequence shown here is derived from an EMBL/GenBank/DDBJ whole genome shotgun (WGS) entry which is preliminary data.</text>
</comment>
<name>A0ABU4AWA7_9NOCA</name>
<dbReference type="EMBL" id="JAWLKE010000003">
    <property type="protein sequence ID" value="MDV6230525.1"/>
    <property type="molecule type" value="Genomic_DNA"/>
</dbReference>
<sequence>MTAPGAEQEELVPSRFTWRYLDAEQARALWSELIDWTTWLRERYELGTKIPPCWYRHDPVVEELSALMAAWTDAYYRGDEYRDDLTAWHTQWFRPLIARIRDISDFDSCTHDRCAHRPLPSATLAGIEEFVDADVDARPEPAPATPAPQAPVVDVTAAEEVRTIPADDMDMAIDSGLAEPLDPAEPTGSLAFENAVWNFDGTLNAWVSGPTT</sequence>
<evidence type="ECO:0000313" key="2">
    <source>
        <dbReference type="Proteomes" id="UP001185899"/>
    </source>
</evidence>
<gene>
    <name evidence="1" type="ORF">R3P95_08195</name>
</gene>
<evidence type="ECO:0000313" key="1">
    <source>
        <dbReference type="EMBL" id="MDV6230525.1"/>
    </source>
</evidence>
<keyword evidence="2" id="KW-1185">Reference proteome</keyword>
<organism evidence="1 2">
    <name type="scientific">Rhodococcus cercidiphylli</name>
    <dbReference type="NCBI Taxonomy" id="489916"/>
    <lineage>
        <taxon>Bacteria</taxon>
        <taxon>Bacillati</taxon>
        <taxon>Actinomycetota</taxon>
        <taxon>Actinomycetes</taxon>
        <taxon>Mycobacteriales</taxon>
        <taxon>Nocardiaceae</taxon>
        <taxon>Rhodococcus</taxon>
    </lineage>
</organism>